<dbReference type="Proteomes" id="UP001055879">
    <property type="component" value="Linkage Group LG16"/>
</dbReference>
<evidence type="ECO:0000313" key="1">
    <source>
        <dbReference type="EMBL" id="KAI3669547.1"/>
    </source>
</evidence>
<proteinExistence type="predicted"/>
<keyword evidence="2" id="KW-1185">Reference proteome</keyword>
<protein>
    <submittedName>
        <fullName evidence="1">Uncharacterized protein</fullName>
    </submittedName>
</protein>
<reference evidence="2" key="1">
    <citation type="journal article" date="2022" name="Mol. Ecol. Resour.">
        <title>The genomes of chicory, endive, great burdock and yacon provide insights into Asteraceae palaeo-polyploidization history and plant inulin production.</title>
        <authorList>
            <person name="Fan W."/>
            <person name="Wang S."/>
            <person name="Wang H."/>
            <person name="Wang A."/>
            <person name="Jiang F."/>
            <person name="Liu H."/>
            <person name="Zhao H."/>
            <person name="Xu D."/>
            <person name="Zhang Y."/>
        </authorList>
    </citation>
    <scope>NUCLEOTIDE SEQUENCE [LARGE SCALE GENOMIC DNA]</scope>
    <source>
        <strain evidence="2">cv. Niubang</strain>
    </source>
</reference>
<reference evidence="1 2" key="2">
    <citation type="journal article" date="2022" name="Mol. Ecol. Resour.">
        <title>The genomes of chicory, endive, great burdock and yacon provide insights into Asteraceae paleo-polyploidization history and plant inulin production.</title>
        <authorList>
            <person name="Fan W."/>
            <person name="Wang S."/>
            <person name="Wang H."/>
            <person name="Wang A."/>
            <person name="Jiang F."/>
            <person name="Liu H."/>
            <person name="Zhao H."/>
            <person name="Xu D."/>
            <person name="Zhang Y."/>
        </authorList>
    </citation>
    <scope>NUCLEOTIDE SEQUENCE [LARGE SCALE GENOMIC DNA]</scope>
    <source>
        <strain evidence="2">cv. Niubang</strain>
    </source>
</reference>
<name>A0ACB8XMW1_ARCLA</name>
<accession>A0ACB8XMW1</accession>
<sequence length="87" mass="9850">MRKFNRQAKIHTKNTCEASSGGAIGTLFDLHLPSTVDRRFDRSHQNSEMDNCVKQTKTEEQEWSALAVQSLNLLHAGVVELEFDGKF</sequence>
<comment type="caution">
    <text evidence="1">The sequence shown here is derived from an EMBL/GenBank/DDBJ whole genome shotgun (WGS) entry which is preliminary data.</text>
</comment>
<evidence type="ECO:0000313" key="2">
    <source>
        <dbReference type="Proteomes" id="UP001055879"/>
    </source>
</evidence>
<gene>
    <name evidence="1" type="ORF">L6452_40786</name>
</gene>
<organism evidence="1 2">
    <name type="scientific">Arctium lappa</name>
    <name type="common">Greater burdock</name>
    <name type="synonym">Lappa major</name>
    <dbReference type="NCBI Taxonomy" id="4217"/>
    <lineage>
        <taxon>Eukaryota</taxon>
        <taxon>Viridiplantae</taxon>
        <taxon>Streptophyta</taxon>
        <taxon>Embryophyta</taxon>
        <taxon>Tracheophyta</taxon>
        <taxon>Spermatophyta</taxon>
        <taxon>Magnoliopsida</taxon>
        <taxon>eudicotyledons</taxon>
        <taxon>Gunneridae</taxon>
        <taxon>Pentapetalae</taxon>
        <taxon>asterids</taxon>
        <taxon>campanulids</taxon>
        <taxon>Asterales</taxon>
        <taxon>Asteraceae</taxon>
        <taxon>Carduoideae</taxon>
        <taxon>Cardueae</taxon>
        <taxon>Arctiinae</taxon>
        <taxon>Arctium</taxon>
    </lineage>
</organism>
<dbReference type="EMBL" id="CM042062">
    <property type="protein sequence ID" value="KAI3669547.1"/>
    <property type="molecule type" value="Genomic_DNA"/>
</dbReference>